<comment type="caution">
    <text evidence="1">The sequence shown here is derived from an EMBL/GenBank/DDBJ whole genome shotgun (WGS) entry which is preliminary data.</text>
</comment>
<organism evidence="1 2">
    <name type="scientific">Clostridium facile</name>
    <dbReference type="NCBI Taxonomy" id="2763035"/>
    <lineage>
        <taxon>Bacteria</taxon>
        <taxon>Bacillati</taxon>
        <taxon>Bacillota</taxon>
        <taxon>Clostridia</taxon>
        <taxon>Eubacteriales</taxon>
        <taxon>Clostridiaceae</taxon>
        <taxon>Clostridium</taxon>
    </lineage>
</organism>
<gene>
    <name evidence="1" type="ORF">H8Z77_01675</name>
</gene>
<name>A0ABR7INM1_9CLOT</name>
<accession>A0ABR7INM1</accession>
<reference evidence="1 2" key="1">
    <citation type="submission" date="2020-08" db="EMBL/GenBank/DDBJ databases">
        <title>Genome public.</title>
        <authorList>
            <person name="Liu C."/>
            <person name="Sun Q."/>
        </authorList>
    </citation>
    <scope>NUCLEOTIDE SEQUENCE [LARGE SCALE GENOMIC DNA]</scope>
    <source>
        <strain evidence="1 2">NSJ-27</strain>
    </source>
</reference>
<dbReference type="Proteomes" id="UP000649151">
    <property type="component" value="Unassembled WGS sequence"/>
</dbReference>
<evidence type="ECO:0000313" key="2">
    <source>
        <dbReference type="Proteomes" id="UP000649151"/>
    </source>
</evidence>
<evidence type="ECO:0000313" key="1">
    <source>
        <dbReference type="EMBL" id="MBC5786733.1"/>
    </source>
</evidence>
<proteinExistence type="predicted"/>
<keyword evidence="2" id="KW-1185">Reference proteome</keyword>
<protein>
    <submittedName>
        <fullName evidence="1">Uncharacterized protein</fullName>
    </submittedName>
</protein>
<dbReference type="EMBL" id="JACOQK010000001">
    <property type="protein sequence ID" value="MBC5786733.1"/>
    <property type="molecule type" value="Genomic_DNA"/>
</dbReference>
<dbReference type="RefSeq" id="WP_186995968.1">
    <property type="nucleotide sequence ID" value="NZ_JACOQK010000001.1"/>
</dbReference>
<sequence length="262" mass="28817">MSIEPKATSDTTNFGLTKPDPSDHYDIEVFNQNFDIIDQALQTLKSGVNDKANKDAVQIIQTSITEIQNNYVPKTRTINNNPLSGNIILTANDIKAVPTTRKINNKALSSDISLTYSDVNAVPTTRTINGKTLSSNIVLTAENVNALPQADAEPDTTTTQKTIGGWNVNYIKIGYKQLYVRISKTFTGGLARQDHVKQSITLPFSTVREYKLHATLMVGWALDSRPALGYIDGTEFWITTAEAITNDITFEAFGVISVEEDV</sequence>